<gene>
    <name evidence="1" type="ORF">FHQ18_02170</name>
</gene>
<dbReference type="OrthoDB" id="9799488at2"/>
<dbReference type="Proteomes" id="UP000322876">
    <property type="component" value="Unassembled WGS sequence"/>
</dbReference>
<dbReference type="RefSeq" id="WP_149265534.1">
    <property type="nucleotide sequence ID" value="NZ_VFJB01000003.1"/>
</dbReference>
<keyword evidence="2" id="KW-1185">Reference proteome</keyword>
<protein>
    <recommendedName>
        <fullName evidence="3">Thioredoxin-like fold domain-containing protein</fullName>
    </recommendedName>
</protein>
<reference evidence="1 2" key="1">
    <citation type="submission" date="2019-06" db="EMBL/GenBank/DDBJ databases">
        <title>Genomic insights into carbon and energy metabolism of Deferribacter autotrophicus revealed new metabolic traits in the phylum Deferribacteres.</title>
        <authorList>
            <person name="Slobodkin A.I."/>
            <person name="Slobodkina G.B."/>
            <person name="Allioux M."/>
            <person name="Alain K."/>
            <person name="Jebbar M."/>
            <person name="Shadrin V."/>
            <person name="Kublanov I.V."/>
            <person name="Toshchakov S.V."/>
            <person name="Bonch-Osmolovskaya E.A."/>
        </authorList>
    </citation>
    <scope>NUCLEOTIDE SEQUENCE [LARGE SCALE GENOMIC DNA]</scope>
    <source>
        <strain evidence="1 2">SL50</strain>
    </source>
</reference>
<name>A0A5A8F3J8_9BACT</name>
<sequence length="80" mass="9194">MIKVEIFYNGEKDKETPELVESIKHRFGDKVEVKLIDTSKEKTPEDYGTINPPEVVIDGKTKIKLDSKEKLEEIVTKAIF</sequence>
<evidence type="ECO:0000313" key="1">
    <source>
        <dbReference type="EMBL" id="KAA0258774.1"/>
    </source>
</evidence>
<organism evidence="1 2">
    <name type="scientific">Deferribacter autotrophicus</name>
    <dbReference type="NCBI Taxonomy" id="500465"/>
    <lineage>
        <taxon>Bacteria</taxon>
        <taxon>Pseudomonadati</taxon>
        <taxon>Deferribacterota</taxon>
        <taxon>Deferribacteres</taxon>
        <taxon>Deferribacterales</taxon>
        <taxon>Deferribacteraceae</taxon>
        <taxon>Deferribacter</taxon>
    </lineage>
</organism>
<accession>A0A5A8F3J8</accession>
<proteinExistence type="predicted"/>
<dbReference type="AlphaFoldDB" id="A0A5A8F3J8"/>
<evidence type="ECO:0000313" key="2">
    <source>
        <dbReference type="Proteomes" id="UP000322876"/>
    </source>
</evidence>
<dbReference type="EMBL" id="VFJB01000003">
    <property type="protein sequence ID" value="KAA0258774.1"/>
    <property type="molecule type" value="Genomic_DNA"/>
</dbReference>
<evidence type="ECO:0008006" key="3">
    <source>
        <dbReference type="Google" id="ProtNLM"/>
    </source>
</evidence>
<comment type="caution">
    <text evidence="1">The sequence shown here is derived from an EMBL/GenBank/DDBJ whole genome shotgun (WGS) entry which is preliminary data.</text>
</comment>